<evidence type="ECO:0000313" key="3">
    <source>
        <dbReference type="Proteomes" id="UP000183200"/>
    </source>
</evidence>
<protein>
    <recommendedName>
        <fullName evidence="1">CoA-binding domain-containing protein</fullName>
    </recommendedName>
</protein>
<proteinExistence type="predicted"/>
<keyword evidence="3" id="KW-1185">Reference proteome</keyword>
<accession>A0A1G9XJ32</accession>
<dbReference type="InterPro" id="IPR003781">
    <property type="entry name" value="CoA-bd"/>
</dbReference>
<evidence type="ECO:0000313" key="2">
    <source>
        <dbReference type="EMBL" id="SDM96283.1"/>
    </source>
</evidence>
<dbReference type="InterPro" id="IPR036291">
    <property type="entry name" value="NAD(P)-bd_dom_sf"/>
</dbReference>
<dbReference type="Gene3D" id="3.40.50.720">
    <property type="entry name" value="NAD(P)-binding Rossmann-like Domain"/>
    <property type="match status" value="1"/>
</dbReference>
<gene>
    <name evidence="2" type="ORF">SAMN05421820_105492</name>
</gene>
<name>A0A1G9XJ32_9SPHI</name>
<reference evidence="3" key="1">
    <citation type="submission" date="2016-10" db="EMBL/GenBank/DDBJ databases">
        <authorList>
            <person name="Varghese N."/>
            <person name="Submissions S."/>
        </authorList>
    </citation>
    <scope>NUCLEOTIDE SEQUENCE [LARGE SCALE GENOMIC DNA]</scope>
    <source>
        <strain evidence="3">DSM 19110</strain>
    </source>
</reference>
<dbReference type="EMBL" id="FNGY01000005">
    <property type="protein sequence ID" value="SDM96283.1"/>
    <property type="molecule type" value="Genomic_DNA"/>
</dbReference>
<sequence length="135" mass="15130">MLIMEGKSPYYRNFKIMSNTLIIGASPNPMRYAYKAAHMLKAKGHDIINVGIKKGEVAGVVIEQPGLPYNDIDTITLYVGEEIQHLYYDYILETKPRRVIFNPGTENPELEALLNNNGIEPVEACTLVLLATGQY</sequence>
<dbReference type="SUPFAM" id="SSF51735">
    <property type="entry name" value="NAD(P)-binding Rossmann-fold domains"/>
    <property type="match status" value="1"/>
</dbReference>
<evidence type="ECO:0000259" key="1">
    <source>
        <dbReference type="Pfam" id="PF13380"/>
    </source>
</evidence>
<feature type="domain" description="CoA-binding" evidence="1">
    <location>
        <begin position="20"/>
        <end position="130"/>
    </location>
</feature>
<dbReference type="AlphaFoldDB" id="A0A1G9XJ32"/>
<dbReference type="STRING" id="430522.BFS30_08315"/>
<dbReference type="Pfam" id="PF13380">
    <property type="entry name" value="CoA_binding_2"/>
    <property type="match status" value="1"/>
</dbReference>
<dbReference type="Proteomes" id="UP000183200">
    <property type="component" value="Unassembled WGS sequence"/>
</dbReference>
<organism evidence="2 3">
    <name type="scientific">Pedobacter steynii</name>
    <dbReference type="NCBI Taxonomy" id="430522"/>
    <lineage>
        <taxon>Bacteria</taxon>
        <taxon>Pseudomonadati</taxon>
        <taxon>Bacteroidota</taxon>
        <taxon>Sphingobacteriia</taxon>
        <taxon>Sphingobacteriales</taxon>
        <taxon>Sphingobacteriaceae</taxon>
        <taxon>Pedobacter</taxon>
    </lineage>
</organism>